<evidence type="ECO:0000313" key="3">
    <source>
        <dbReference type="Proteomes" id="UP000235672"/>
    </source>
</evidence>
<accession>A0A2J6PFW8</accession>
<dbReference type="AlphaFoldDB" id="A0A2J6PFW8"/>
<reference evidence="2 3" key="1">
    <citation type="submission" date="2016-05" db="EMBL/GenBank/DDBJ databases">
        <title>A degradative enzymes factory behind the ericoid mycorrhizal symbiosis.</title>
        <authorList>
            <consortium name="DOE Joint Genome Institute"/>
            <person name="Martino E."/>
            <person name="Morin E."/>
            <person name="Grelet G."/>
            <person name="Kuo A."/>
            <person name="Kohler A."/>
            <person name="Daghino S."/>
            <person name="Barry K."/>
            <person name="Choi C."/>
            <person name="Cichocki N."/>
            <person name="Clum A."/>
            <person name="Copeland A."/>
            <person name="Hainaut M."/>
            <person name="Haridas S."/>
            <person name="Labutti K."/>
            <person name="Lindquist E."/>
            <person name="Lipzen A."/>
            <person name="Khouja H.-R."/>
            <person name="Murat C."/>
            <person name="Ohm R."/>
            <person name="Olson A."/>
            <person name="Spatafora J."/>
            <person name="Veneault-Fourrey C."/>
            <person name="Henrissat B."/>
            <person name="Grigoriev I."/>
            <person name="Martin F."/>
            <person name="Perotto S."/>
        </authorList>
    </citation>
    <scope>NUCLEOTIDE SEQUENCE [LARGE SCALE GENOMIC DNA]</scope>
    <source>
        <strain evidence="2 3">UAMH 7357</strain>
    </source>
</reference>
<evidence type="ECO:0000256" key="1">
    <source>
        <dbReference type="SAM" id="MobiDB-lite"/>
    </source>
</evidence>
<name>A0A2J6PFW8_9HELO</name>
<feature type="region of interest" description="Disordered" evidence="1">
    <location>
        <begin position="279"/>
        <end position="320"/>
    </location>
</feature>
<gene>
    <name evidence="2" type="ORF">NA56DRAFT_739031</name>
</gene>
<sequence length="320" mass="35600">MDFNVDLYLEGGSNALHTRNPEEEEFCRILVMTQNAGAGESPLSMKVAVKELHHGNLIWERRTFKGTLLVFYFQFKSKGSECRYLSASITFEFFDKEGKSSRDPAVIKVSPSTDKDRYLNRSKWKREITKGGNIGLKPEWVDLGAKLELKDAKDLEFSARLTTETHNSKGKNGDKNAVTWSIEQNTGKKDGIPSFLQAAVLLRRSTDEHFVAKLRVKSDVDWQSDGRRLLTIKTDVDKIIDPVTITPITKQVDNNEITNVTDEELQKMEKLPMDNYYKIVSPEEEKQEANTGTGGAGAAAAGSTGAEPVAPQPGPSSEAK</sequence>
<evidence type="ECO:0000313" key="2">
    <source>
        <dbReference type="EMBL" id="PMD12945.1"/>
    </source>
</evidence>
<proteinExistence type="predicted"/>
<keyword evidence="3" id="KW-1185">Reference proteome</keyword>
<dbReference type="Proteomes" id="UP000235672">
    <property type="component" value="Unassembled WGS sequence"/>
</dbReference>
<protein>
    <submittedName>
        <fullName evidence="2">Uncharacterized protein</fullName>
    </submittedName>
</protein>
<organism evidence="2 3">
    <name type="scientific">Hyaloscypha hepaticicola</name>
    <dbReference type="NCBI Taxonomy" id="2082293"/>
    <lineage>
        <taxon>Eukaryota</taxon>
        <taxon>Fungi</taxon>
        <taxon>Dikarya</taxon>
        <taxon>Ascomycota</taxon>
        <taxon>Pezizomycotina</taxon>
        <taxon>Leotiomycetes</taxon>
        <taxon>Helotiales</taxon>
        <taxon>Hyaloscyphaceae</taxon>
        <taxon>Hyaloscypha</taxon>
    </lineage>
</organism>
<dbReference type="OrthoDB" id="3563491at2759"/>
<dbReference type="EMBL" id="KZ613539">
    <property type="protein sequence ID" value="PMD12945.1"/>
    <property type="molecule type" value="Genomic_DNA"/>
</dbReference>